<evidence type="ECO:0000259" key="1">
    <source>
        <dbReference type="PROSITE" id="PS51725"/>
    </source>
</evidence>
<dbReference type="Proteomes" id="UP001239909">
    <property type="component" value="Unassembled WGS sequence"/>
</dbReference>
<dbReference type="PROSITE" id="PS51725">
    <property type="entry name" value="ABM"/>
    <property type="match status" value="1"/>
</dbReference>
<feature type="domain" description="ABM" evidence="1">
    <location>
        <begin position="22"/>
        <end position="110"/>
    </location>
</feature>
<sequence length="133" mass="14874">MIGPLCQRRGSNGQPRKEHAMIAIIFEVEPAEGRQAAYLDHAATLKPLLAEIDGFVSVERFESLTTPGKLLSISFWRDEAAVDAWRNHPVHRRYQKMGREGLFAGYRLRVAAVIRDYGLEDRAEAPADSAALL</sequence>
<name>A0ABQ6LDV0_9RHOB</name>
<evidence type="ECO:0000313" key="3">
    <source>
        <dbReference type="Proteomes" id="UP001239909"/>
    </source>
</evidence>
<comment type="caution">
    <text evidence="2">The sequence shown here is derived from an EMBL/GenBank/DDBJ whole genome shotgun (WGS) entry which is preliminary data.</text>
</comment>
<reference evidence="2 3" key="1">
    <citation type="submission" date="2023-04" db="EMBL/GenBank/DDBJ databases">
        <title>Marinoamorphus aggregata gen. nov., sp. Nov., isolate from tissue of brittle star Ophioplocus japonicus.</title>
        <authorList>
            <person name="Kawano K."/>
            <person name="Sawayama S."/>
            <person name="Nakagawa S."/>
        </authorList>
    </citation>
    <scope>NUCLEOTIDE SEQUENCE [LARGE SCALE GENOMIC DNA]</scope>
    <source>
        <strain evidence="2 3">NKW23</strain>
    </source>
</reference>
<keyword evidence="3" id="KW-1185">Reference proteome</keyword>
<organism evidence="2 3">
    <name type="scientific">Paralimibaculum aggregatum</name>
    <dbReference type="NCBI Taxonomy" id="3036245"/>
    <lineage>
        <taxon>Bacteria</taxon>
        <taxon>Pseudomonadati</taxon>
        <taxon>Pseudomonadota</taxon>
        <taxon>Alphaproteobacteria</taxon>
        <taxon>Rhodobacterales</taxon>
        <taxon>Paracoccaceae</taxon>
        <taxon>Paralimibaculum</taxon>
    </lineage>
</organism>
<accession>A0ABQ6LDV0</accession>
<dbReference type="GO" id="GO:0004497">
    <property type="term" value="F:monooxygenase activity"/>
    <property type="evidence" value="ECO:0007669"/>
    <property type="project" value="UniProtKB-KW"/>
</dbReference>
<dbReference type="Pfam" id="PF03992">
    <property type="entry name" value="ABM"/>
    <property type="match status" value="1"/>
</dbReference>
<dbReference type="PANTHER" id="PTHR37811:SF2">
    <property type="entry name" value="ABM DOMAIN-CONTAINING PROTEIN"/>
    <property type="match status" value="1"/>
</dbReference>
<gene>
    <name evidence="2" type="ORF">LNKW23_03290</name>
</gene>
<protein>
    <submittedName>
        <fullName evidence="2">Antibiotic biosynthesis monooxygenase</fullName>
    </submittedName>
</protein>
<dbReference type="InterPro" id="IPR011008">
    <property type="entry name" value="Dimeric_a/b-barrel"/>
</dbReference>
<dbReference type="SUPFAM" id="SSF54909">
    <property type="entry name" value="Dimeric alpha+beta barrel"/>
    <property type="match status" value="1"/>
</dbReference>
<proteinExistence type="predicted"/>
<keyword evidence="2" id="KW-0503">Monooxygenase</keyword>
<evidence type="ECO:0000313" key="2">
    <source>
        <dbReference type="EMBL" id="GMG81117.1"/>
    </source>
</evidence>
<dbReference type="InterPro" id="IPR052936">
    <property type="entry name" value="Jasmonate_Hydroxylase-like"/>
</dbReference>
<dbReference type="EMBL" id="BSYI01000002">
    <property type="protein sequence ID" value="GMG81117.1"/>
    <property type="molecule type" value="Genomic_DNA"/>
</dbReference>
<dbReference type="Gene3D" id="3.30.70.100">
    <property type="match status" value="1"/>
</dbReference>
<dbReference type="PANTHER" id="PTHR37811">
    <property type="entry name" value="BLL5343 PROTEIN"/>
    <property type="match status" value="1"/>
</dbReference>
<dbReference type="InterPro" id="IPR007138">
    <property type="entry name" value="ABM_dom"/>
</dbReference>
<keyword evidence="2" id="KW-0560">Oxidoreductase</keyword>